<dbReference type="EMBL" id="JAHRIO010060465">
    <property type="protein sequence ID" value="MEQ2177946.1"/>
    <property type="molecule type" value="Genomic_DNA"/>
</dbReference>
<evidence type="ECO:0000313" key="2">
    <source>
        <dbReference type="EMBL" id="MEQ2177946.1"/>
    </source>
</evidence>
<organism evidence="2 3">
    <name type="scientific">Goodea atripinnis</name>
    <dbReference type="NCBI Taxonomy" id="208336"/>
    <lineage>
        <taxon>Eukaryota</taxon>
        <taxon>Metazoa</taxon>
        <taxon>Chordata</taxon>
        <taxon>Craniata</taxon>
        <taxon>Vertebrata</taxon>
        <taxon>Euteleostomi</taxon>
        <taxon>Actinopterygii</taxon>
        <taxon>Neopterygii</taxon>
        <taxon>Teleostei</taxon>
        <taxon>Neoteleostei</taxon>
        <taxon>Acanthomorphata</taxon>
        <taxon>Ovalentaria</taxon>
        <taxon>Atherinomorphae</taxon>
        <taxon>Cyprinodontiformes</taxon>
        <taxon>Goodeidae</taxon>
        <taxon>Goodea</taxon>
    </lineage>
</organism>
<dbReference type="SUPFAM" id="SSF48726">
    <property type="entry name" value="Immunoglobulin"/>
    <property type="match status" value="1"/>
</dbReference>
<sequence>MKGGDIPETHSYGNHLVIAPQSPVVEIGTNFTATCMIINTAEVTAGDLYWNLSISSVIPEQYYTKINASALGVTVPITREESEWLLCHCKKRSPYVVLNKSMFTHGIWLTKGCKFSQLNMKHVSCF</sequence>
<dbReference type="InterPro" id="IPR013783">
    <property type="entry name" value="Ig-like_fold"/>
</dbReference>
<name>A0ABV0P2M1_9TELE</name>
<gene>
    <name evidence="2" type="ORF">GOODEAATRI_009054</name>
</gene>
<proteinExistence type="predicted"/>
<evidence type="ECO:0000313" key="3">
    <source>
        <dbReference type="Proteomes" id="UP001476798"/>
    </source>
</evidence>
<accession>A0ABV0P2M1</accession>
<dbReference type="Proteomes" id="UP001476798">
    <property type="component" value="Unassembled WGS sequence"/>
</dbReference>
<evidence type="ECO:0000259" key="1">
    <source>
        <dbReference type="Pfam" id="PF06328"/>
    </source>
</evidence>
<reference evidence="2 3" key="1">
    <citation type="submission" date="2021-06" db="EMBL/GenBank/DDBJ databases">
        <authorList>
            <person name="Palmer J.M."/>
        </authorList>
    </citation>
    <scope>NUCLEOTIDE SEQUENCE [LARGE SCALE GENOMIC DNA]</scope>
    <source>
        <strain evidence="2 3">GA_2019</strain>
        <tissue evidence="2">Muscle</tissue>
    </source>
</reference>
<keyword evidence="3" id="KW-1185">Reference proteome</keyword>
<protein>
    <recommendedName>
        <fullName evidence="1">Immunoglobulin C2-set-like ligand-binding domain-containing protein</fullName>
    </recommendedName>
</protein>
<dbReference type="InterPro" id="IPR010457">
    <property type="entry name" value="IgC2-like_lig-bd"/>
</dbReference>
<dbReference type="InterPro" id="IPR036179">
    <property type="entry name" value="Ig-like_dom_sf"/>
</dbReference>
<dbReference type="Pfam" id="PF06328">
    <property type="entry name" value="Lep_receptor_Ig"/>
    <property type="match status" value="1"/>
</dbReference>
<dbReference type="Gene3D" id="2.60.40.10">
    <property type="entry name" value="Immunoglobulins"/>
    <property type="match status" value="1"/>
</dbReference>
<feature type="domain" description="Immunoglobulin C2-set-like ligand-binding" evidence="1">
    <location>
        <begin position="17"/>
        <end position="91"/>
    </location>
</feature>
<comment type="caution">
    <text evidence="2">The sequence shown here is derived from an EMBL/GenBank/DDBJ whole genome shotgun (WGS) entry which is preliminary data.</text>
</comment>